<evidence type="ECO:0000259" key="1">
    <source>
        <dbReference type="Pfam" id="PF01551"/>
    </source>
</evidence>
<dbReference type="SUPFAM" id="SSF51261">
    <property type="entry name" value="Duplicated hybrid motif"/>
    <property type="match status" value="1"/>
</dbReference>
<dbReference type="InterPro" id="IPR011055">
    <property type="entry name" value="Dup_hybrid_motif"/>
</dbReference>
<dbReference type="RefSeq" id="WP_024986569.1">
    <property type="nucleotide sequence ID" value="NZ_CABIXU010000023.1"/>
</dbReference>
<evidence type="ECO:0000313" key="3">
    <source>
        <dbReference type="Proteomes" id="UP000298073"/>
    </source>
</evidence>
<dbReference type="GO" id="GO:0004222">
    <property type="term" value="F:metalloendopeptidase activity"/>
    <property type="evidence" value="ECO:0007669"/>
    <property type="project" value="TreeGrafter"/>
</dbReference>
<dbReference type="Gene3D" id="2.70.70.10">
    <property type="entry name" value="Glucose Permease (Domain IIA)"/>
    <property type="match status" value="1"/>
</dbReference>
<gene>
    <name evidence="2" type="ORF">E4T97_05410</name>
</gene>
<dbReference type="EMBL" id="SPPV01000008">
    <property type="protein sequence ID" value="TFU51135.1"/>
    <property type="molecule type" value="Genomic_DNA"/>
</dbReference>
<dbReference type="AlphaFoldDB" id="A0A8H0D385"/>
<organism evidence="2 3">
    <name type="scientific">Bacteroides acidifaciens</name>
    <dbReference type="NCBI Taxonomy" id="85831"/>
    <lineage>
        <taxon>Bacteria</taxon>
        <taxon>Pseudomonadati</taxon>
        <taxon>Bacteroidota</taxon>
        <taxon>Bacteroidia</taxon>
        <taxon>Bacteroidales</taxon>
        <taxon>Bacteroidaceae</taxon>
        <taxon>Bacteroides</taxon>
    </lineage>
</organism>
<dbReference type="GeneID" id="93046976"/>
<dbReference type="Pfam" id="PF01551">
    <property type="entry name" value="Peptidase_M23"/>
    <property type="match status" value="1"/>
</dbReference>
<protein>
    <submittedName>
        <fullName evidence="2">M23 family metallopeptidase</fullName>
    </submittedName>
</protein>
<name>A0A8H0D385_9BACE</name>
<dbReference type="PANTHER" id="PTHR21666:SF270">
    <property type="entry name" value="MUREIN HYDROLASE ACTIVATOR ENVC"/>
    <property type="match status" value="1"/>
</dbReference>
<dbReference type="PANTHER" id="PTHR21666">
    <property type="entry name" value="PEPTIDASE-RELATED"/>
    <property type="match status" value="1"/>
</dbReference>
<dbReference type="Proteomes" id="UP000298073">
    <property type="component" value="Unassembled WGS sequence"/>
</dbReference>
<feature type="domain" description="M23ase beta-sheet core" evidence="1">
    <location>
        <begin position="46"/>
        <end position="131"/>
    </location>
</feature>
<reference evidence="2 3" key="1">
    <citation type="submission" date="2019-03" db="EMBL/GenBank/DDBJ databases">
        <title>Diversity of the mouse oral microbiome.</title>
        <authorList>
            <person name="Joseph S."/>
            <person name="Aduse-Opoku J."/>
            <person name="Curtis M."/>
            <person name="Wade W."/>
            <person name="Hashim A."/>
        </authorList>
    </citation>
    <scope>NUCLEOTIDE SEQUENCE [LARGE SCALE GENOMIC DNA]</scope>
    <source>
        <strain evidence="2 3">P2318</strain>
    </source>
</reference>
<dbReference type="InterPro" id="IPR050570">
    <property type="entry name" value="Cell_wall_metabolism_enzyme"/>
</dbReference>
<proteinExistence type="predicted"/>
<dbReference type="InterPro" id="IPR016047">
    <property type="entry name" value="M23ase_b-sheet_dom"/>
</dbReference>
<comment type="caution">
    <text evidence="2">The sequence shown here is derived from an EMBL/GenBank/DDBJ whole genome shotgun (WGS) entry which is preliminary data.</text>
</comment>
<dbReference type="CDD" id="cd12797">
    <property type="entry name" value="M23_peptidase"/>
    <property type="match status" value="1"/>
</dbReference>
<sequence>MKYTEEMILHSDSGYCMPFEEPQGKDVELSLGYGEQTHPETGEKFFHHGIDFNVRCHILSAVAGGIVSGVGNDPVHGICQTIRYGEYEMTYGHLSNVYAQFGQRVKAGQTVALSGERLHIEVRFKGEELNPIEFLTMLYGNIRALQEAVGDGASGFYGPEPGPATDYEKDRQEIEELMLRFLPHYMEDLQHGAYRLPEHTEQSLRHIFTMGAVKEYFYEQMPSIANPLGLGQKAMPLACKVQNLLIADFLNYLALRHEVYLSTTGGGGVKKNFMTNQ</sequence>
<evidence type="ECO:0000313" key="2">
    <source>
        <dbReference type="EMBL" id="TFU51135.1"/>
    </source>
</evidence>
<accession>A0A8H0D385</accession>